<reference evidence="2 3" key="1">
    <citation type="journal article" date="2011" name="Proc. Natl. Acad. Sci. U.S.A.">
        <title>Evolutionary erosion of yeast sex chromosomes by mating-type switching accidents.</title>
        <authorList>
            <person name="Gordon J.L."/>
            <person name="Armisen D."/>
            <person name="Proux-Wera E."/>
            <person name="Oheigeartaigh S.S."/>
            <person name="Byrne K.P."/>
            <person name="Wolfe K.H."/>
        </authorList>
    </citation>
    <scope>NUCLEOTIDE SEQUENCE [LARGE SCALE GENOMIC DNA]</scope>
    <source>
        <strain evidence="3">ATCC 34711 / CBS 6284 / DSM 70876 / NBRC 10599 / NRRL Y-10934 / UCD 77-7</strain>
    </source>
</reference>
<dbReference type="Proteomes" id="UP000002866">
    <property type="component" value="Chromosome 3"/>
</dbReference>
<keyword evidence="1" id="KW-0812">Transmembrane</keyword>
<evidence type="ECO:0000256" key="1">
    <source>
        <dbReference type="SAM" id="Phobius"/>
    </source>
</evidence>
<proteinExistence type="predicted"/>
<keyword evidence="1" id="KW-1133">Transmembrane helix</keyword>
<dbReference type="KEGG" id="tbl:TBLA_0C01230"/>
<dbReference type="HOGENOM" id="CLU_1518851_0_0_1"/>
<name>I2H0N6_HENB6</name>
<protein>
    <submittedName>
        <fullName evidence="2">Uncharacterized protein</fullName>
    </submittedName>
</protein>
<keyword evidence="3" id="KW-1185">Reference proteome</keyword>
<dbReference type="RefSeq" id="XP_004179457.1">
    <property type="nucleotide sequence ID" value="XM_004179409.1"/>
</dbReference>
<feature type="transmembrane region" description="Helical" evidence="1">
    <location>
        <begin position="80"/>
        <end position="110"/>
    </location>
</feature>
<organism evidence="2 3">
    <name type="scientific">Henningerozyma blattae (strain ATCC 34711 / CBS 6284 / DSM 70876 / NBRC 10599 / NRRL Y-10934 / UCD 77-7)</name>
    <name type="common">Yeast</name>
    <name type="synonym">Tetrapisispora blattae</name>
    <dbReference type="NCBI Taxonomy" id="1071380"/>
    <lineage>
        <taxon>Eukaryota</taxon>
        <taxon>Fungi</taxon>
        <taxon>Dikarya</taxon>
        <taxon>Ascomycota</taxon>
        <taxon>Saccharomycotina</taxon>
        <taxon>Saccharomycetes</taxon>
        <taxon>Saccharomycetales</taxon>
        <taxon>Saccharomycetaceae</taxon>
        <taxon>Henningerozyma</taxon>
    </lineage>
</organism>
<sequence length="177" mass="19617">MARKNIISCLFKIVYDLVVSLEVMEHLSVLVSLSVTRGLAYTVHAVNKAPSCSPSSMFRFITCLVASTDISGALSSGNPVFFLLLFLIMGLNLNFLLAYVSNLVVITVVFDPLGPKSSFSASLIDQYNWPTYPVTPFKWKDTCLVSFNVLKLQLIVLKFKVRYGASLFILLLNLPNV</sequence>
<dbReference type="EMBL" id="HE806318">
    <property type="protein sequence ID" value="CCH59938.1"/>
    <property type="molecule type" value="Genomic_DNA"/>
</dbReference>
<dbReference type="AlphaFoldDB" id="I2H0N6"/>
<evidence type="ECO:0000313" key="3">
    <source>
        <dbReference type="Proteomes" id="UP000002866"/>
    </source>
</evidence>
<dbReference type="InParanoid" id="I2H0N6"/>
<gene>
    <name evidence="2" type="primary">TBLA0C01230</name>
    <name evidence="2" type="ORF">TBLA_0C01230</name>
</gene>
<accession>I2H0N6</accession>
<evidence type="ECO:0000313" key="2">
    <source>
        <dbReference type="EMBL" id="CCH59938.1"/>
    </source>
</evidence>
<keyword evidence="1" id="KW-0472">Membrane</keyword>
<dbReference type="GeneID" id="14495552"/>